<dbReference type="RefSeq" id="WP_369228887.1">
    <property type="nucleotide sequence ID" value="NZ_CP163435.1"/>
</dbReference>
<feature type="transmembrane region" description="Helical" evidence="1">
    <location>
        <begin position="65"/>
        <end position="85"/>
    </location>
</feature>
<dbReference type="AlphaFoldDB" id="A0AB39NYI5"/>
<reference evidence="2" key="1">
    <citation type="submission" date="2024-07" db="EMBL/GenBank/DDBJ databases">
        <authorList>
            <person name="Yu S.T."/>
        </authorList>
    </citation>
    <scope>NUCLEOTIDE SEQUENCE</scope>
    <source>
        <strain evidence="2">R21</strain>
    </source>
</reference>
<keyword evidence="1" id="KW-1133">Transmembrane helix</keyword>
<protein>
    <submittedName>
        <fullName evidence="2">Uncharacterized protein</fullName>
    </submittedName>
</protein>
<keyword evidence="1" id="KW-0812">Transmembrane</keyword>
<gene>
    <name evidence="2" type="ORF">AB5J56_00520</name>
</gene>
<organism evidence="2">
    <name type="scientific">Streptomyces sp. R21</name>
    <dbReference type="NCBI Taxonomy" id="3238627"/>
    <lineage>
        <taxon>Bacteria</taxon>
        <taxon>Bacillati</taxon>
        <taxon>Actinomycetota</taxon>
        <taxon>Actinomycetes</taxon>
        <taxon>Kitasatosporales</taxon>
        <taxon>Streptomycetaceae</taxon>
        <taxon>Streptomyces</taxon>
    </lineage>
</organism>
<evidence type="ECO:0000313" key="2">
    <source>
        <dbReference type="EMBL" id="XDQ23297.1"/>
    </source>
</evidence>
<keyword evidence="1" id="KW-0472">Membrane</keyword>
<evidence type="ECO:0000256" key="1">
    <source>
        <dbReference type="SAM" id="Phobius"/>
    </source>
</evidence>
<feature type="transmembrane region" description="Helical" evidence="1">
    <location>
        <begin position="97"/>
        <end position="119"/>
    </location>
</feature>
<name>A0AB39NYI5_9ACTN</name>
<accession>A0AB39NYI5</accession>
<feature type="transmembrane region" description="Helical" evidence="1">
    <location>
        <begin position="27"/>
        <end position="53"/>
    </location>
</feature>
<dbReference type="EMBL" id="CP163435">
    <property type="protein sequence ID" value="XDQ23297.1"/>
    <property type="molecule type" value="Genomic_DNA"/>
</dbReference>
<sequence>MNPGTYARLYGPPQPAPRRERTNVTALAAAVLWTATAASLAWLTFLVALAALWGAADGAAVGGFVQQYVLAVGGATALLTALAFAPGVRRLSWAGRLVITGALACPLASGLAIGSWIYVS</sequence>
<proteinExistence type="predicted"/>